<evidence type="ECO:0000256" key="2">
    <source>
        <dbReference type="SAM" id="MobiDB-lite"/>
    </source>
</evidence>
<protein>
    <submittedName>
        <fullName evidence="3">Uncharacterized protein</fullName>
    </submittedName>
</protein>
<accession>A0A0L0USB0</accession>
<dbReference type="AlphaFoldDB" id="A0A0L0USB0"/>
<gene>
    <name evidence="3" type="ORF">PSTG_16661</name>
</gene>
<organism evidence="3 4">
    <name type="scientific">Puccinia striiformis f. sp. tritici PST-78</name>
    <dbReference type="NCBI Taxonomy" id="1165861"/>
    <lineage>
        <taxon>Eukaryota</taxon>
        <taxon>Fungi</taxon>
        <taxon>Dikarya</taxon>
        <taxon>Basidiomycota</taxon>
        <taxon>Pucciniomycotina</taxon>
        <taxon>Pucciniomycetes</taxon>
        <taxon>Pucciniales</taxon>
        <taxon>Pucciniaceae</taxon>
        <taxon>Puccinia</taxon>
    </lineage>
</organism>
<keyword evidence="1" id="KW-0175">Coiled coil</keyword>
<feature type="coiled-coil region" evidence="1">
    <location>
        <begin position="15"/>
        <end position="42"/>
    </location>
</feature>
<dbReference type="Proteomes" id="UP000054564">
    <property type="component" value="Unassembled WGS sequence"/>
</dbReference>
<dbReference type="OrthoDB" id="2503634at2759"/>
<comment type="caution">
    <text evidence="3">The sequence shown here is derived from an EMBL/GenBank/DDBJ whole genome shotgun (WGS) entry which is preliminary data.</text>
</comment>
<evidence type="ECO:0000313" key="4">
    <source>
        <dbReference type="Proteomes" id="UP000054564"/>
    </source>
</evidence>
<feature type="compositionally biased region" description="Low complexity" evidence="2">
    <location>
        <begin position="157"/>
        <end position="168"/>
    </location>
</feature>
<name>A0A0L0USB0_9BASI</name>
<evidence type="ECO:0000313" key="3">
    <source>
        <dbReference type="EMBL" id="KNE89875.1"/>
    </source>
</evidence>
<proteinExistence type="predicted"/>
<evidence type="ECO:0000256" key="1">
    <source>
        <dbReference type="SAM" id="Coils"/>
    </source>
</evidence>
<dbReference type="EMBL" id="AJIL01000293">
    <property type="protein sequence ID" value="KNE89875.1"/>
    <property type="molecule type" value="Genomic_DNA"/>
</dbReference>
<reference evidence="4" key="1">
    <citation type="submission" date="2014-03" db="EMBL/GenBank/DDBJ databases">
        <title>The Genome Sequence of Puccinia striiformis f. sp. tritici PST-78.</title>
        <authorList>
            <consortium name="The Broad Institute Genome Sequencing Platform"/>
            <person name="Cuomo C."/>
            <person name="Hulbert S."/>
            <person name="Chen X."/>
            <person name="Walker B."/>
            <person name="Young S.K."/>
            <person name="Zeng Q."/>
            <person name="Gargeya S."/>
            <person name="Fitzgerald M."/>
            <person name="Haas B."/>
            <person name="Abouelleil A."/>
            <person name="Alvarado L."/>
            <person name="Arachchi H.M."/>
            <person name="Berlin A.M."/>
            <person name="Chapman S.B."/>
            <person name="Goldberg J."/>
            <person name="Griggs A."/>
            <person name="Gujja S."/>
            <person name="Hansen M."/>
            <person name="Howarth C."/>
            <person name="Imamovic A."/>
            <person name="Larimer J."/>
            <person name="McCowan C."/>
            <person name="Montmayeur A."/>
            <person name="Murphy C."/>
            <person name="Neiman D."/>
            <person name="Pearson M."/>
            <person name="Priest M."/>
            <person name="Roberts A."/>
            <person name="Saif S."/>
            <person name="Shea T."/>
            <person name="Sisk P."/>
            <person name="Sykes S."/>
            <person name="Wortman J."/>
            <person name="Nusbaum C."/>
            <person name="Birren B."/>
        </authorList>
    </citation>
    <scope>NUCLEOTIDE SEQUENCE [LARGE SCALE GENOMIC DNA]</scope>
    <source>
        <strain evidence="4">race PST-78</strain>
    </source>
</reference>
<feature type="region of interest" description="Disordered" evidence="2">
    <location>
        <begin position="131"/>
        <end position="228"/>
    </location>
</feature>
<keyword evidence="4" id="KW-1185">Reference proteome</keyword>
<feature type="compositionally biased region" description="Acidic residues" evidence="2">
    <location>
        <begin position="147"/>
        <end position="156"/>
    </location>
</feature>
<sequence>MASGSIGIHSSHIMFHRAQRDYDRLQESYKQWTTKREKTKQDILKQINTINESNLDPKKSTKLLSKLNAQLSTFEAEEAEIADAELLASSPHARPCHRPAYRKLAFENALKQSEEKKNLAEDVYNAAMLAKQSASGGGEPASSEPAEPAEEAEAEEAAPLSPETTTASNTGNGSKPMSRIKKLDAFLTRLESGKGMTKTFAPDRQSPSYGRWSLRAGTFEPGRAKPAP</sequence>